<keyword evidence="1" id="KW-0472">Membrane</keyword>
<keyword evidence="1" id="KW-1133">Transmembrane helix</keyword>
<dbReference type="Proteomes" id="UP001530400">
    <property type="component" value="Unassembled WGS sequence"/>
</dbReference>
<protein>
    <submittedName>
        <fullName evidence="2">Uncharacterized protein</fullName>
    </submittedName>
</protein>
<accession>A0ABD3PD49</accession>
<gene>
    <name evidence="2" type="ORF">ACHAWO_000293</name>
</gene>
<evidence type="ECO:0000313" key="3">
    <source>
        <dbReference type="Proteomes" id="UP001530400"/>
    </source>
</evidence>
<proteinExistence type="predicted"/>
<comment type="caution">
    <text evidence="2">The sequence shown here is derived from an EMBL/GenBank/DDBJ whole genome shotgun (WGS) entry which is preliminary data.</text>
</comment>
<keyword evidence="1" id="KW-0812">Transmembrane</keyword>
<dbReference type="AlphaFoldDB" id="A0ABD3PD49"/>
<sequence length="285" mass="31059">MTVSYHELTYGQPKNPKAERQQSLLLCTITLAFLFHSAISAGLFASLSFNESASFPGGEFVYKFMTNDYVAASGAVATISADLGIDESGLEKPRDTIDFLYTIYLDDAAEIHGGKTRFATGALVAGEKGVKSKLLEMNKSIPEVNEGKQSKDTRYEVANLPKVDAVSVDHPFTGGAWSALLMRYKIVPAFKKHAKASKSPILISTCSEKQAMCTFYMPLSKQDKFFVGKQTAEEYSQSFAADAGFLERMGVEINLGKMGGVDWEKVWKGIQKTVGLGNGNGKDEL</sequence>
<name>A0ABD3PD49_9STRA</name>
<keyword evidence="3" id="KW-1185">Reference proteome</keyword>
<evidence type="ECO:0000256" key="1">
    <source>
        <dbReference type="SAM" id="Phobius"/>
    </source>
</evidence>
<feature type="transmembrane region" description="Helical" evidence="1">
    <location>
        <begin position="24"/>
        <end position="47"/>
    </location>
</feature>
<dbReference type="EMBL" id="JALLPJ020000703">
    <property type="protein sequence ID" value="KAL3785086.1"/>
    <property type="molecule type" value="Genomic_DNA"/>
</dbReference>
<reference evidence="2 3" key="1">
    <citation type="submission" date="2024-10" db="EMBL/GenBank/DDBJ databases">
        <title>Updated reference genomes for cyclostephanoid diatoms.</title>
        <authorList>
            <person name="Roberts W.R."/>
            <person name="Alverson A.J."/>
        </authorList>
    </citation>
    <scope>NUCLEOTIDE SEQUENCE [LARGE SCALE GENOMIC DNA]</scope>
    <source>
        <strain evidence="2 3">AJA010-31</strain>
    </source>
</reference>
<organism evidence="2 3">
    <name type="scientific">Cyclotella atomus</name>
    <dbReference type="NCBI Taxonomy" id="382360"/>
    <lineage>
        <taxon>Eukaryota</taxon>
        <taxon>Sar</taxon>
        <taxon>Stramenopiles</taxon>
        <taxon>Ochrophyta</taxon>
        <taxon>Bacillariophyta</taxon>
        <taxon>Coscinodiscophyceae</taxon>
        <taxon>Thalassiosirophycidae</taxon>
        <taxon>Stephanodiscales</taxon>
        <taxon>Stephanodiscaceae</taxon>
        <taxon>Cyclotella</taxon>
    </lineage>
</organism>
<evidence type="ECO:0000313" key="2">
    <source>
        <dbReference type="EMBL" id="KAL3785086.1"/>
    </source>
</evidence>